<feature type="domain" description="Serine dehydratase-like alpha subunit" evidence="2">
    <location>
        <begin position="90"/>
        <end position="425"/>
    </location>
</feature>
<dbReference type="PANTHER" id="PTHR30501:SF2">
    <property type="entry name" value="UPF0597 PROTEIN YHAM"/>
    <property type="match status" value="1"/>
</dbReference>
<dbReference type="InterPro" id="IPR005130">
    <property type="entry name" value="Ser_deHydtase-like_asu"/>
</dbReference>
<evidence type="ECO:0000313" key="4">
    <source>
        <dbReference type="Proteomes" id="UP000014541"/>
    </source>
</evidence>
<sequence>MELTDSDCSSFIAILEEELVPALGCTEPIAIAYAGAHARKLLGKIPDRVCIKSSGNIIKNVKSVIVPNSGNMKGVPAAAAIGIIGGKSDKGLEVLADITEDDIERTKEFLQKVPCKVSLLNSVAALHFIVEVFAGDESASVEIIHQHTNIVHTTKNGKDVLRVPFDPASANAALTDRSVLSVKKILEFADTVDLERVRSVLERQIDYNSRISRHGLEHRYGINAGSNLLEAAKAENAVTLKVRAAAAAAAGSDARMSGCTLPVVTNSGSGNQGITASMPVIVFAQEKKLSHERLLRGLLVSNLVAIHQKTRIGRLSAYCGAVSAACGSGAAITYLAGGSYERICETITNTLAVVSGILCDGAKPSCAAKIASAVDAAINAHYLAMKHEAFQAGDGIVKADIEKTIAGVGAIAADGMRETDKVILNIMVNDDYVKV</sequence>
<dbReference type="OrthoDB" id="41906at2"/>
<keyword evidence="4" id="KW-1185">Reference proteome</keyword>
<name>S3L3U3_TREMA</name>
<dbReference type="eggNOG" id="COG3681">
    <property type="taxonomic scope" value="Bacteria"/>
</dbReference>
<dbReference type="STRING" id="1125699.HMPREF9194_01820"/>
<evidence type="ECO:0000256" key="1">
    <source>
        <dbReference type="HAMAP-Rule" id="MF_01845"/>
    </source>
</evidence>
<dbReference type="RefSeq" id="WP_016526083.1">
    <property type="nucleotide sequence ID" value="NZ_KE332518.1"/>
</dbReference>
<dbReference type="Pfam" id="PF03313">
    <property type="entry name" value="SDH_alpha"/>
    <property type="match status" value="1"/>
</dbReference>
<comment type="caution">
    <text evidence="3">The sequence shown here is derived from an EMBL/GenBank/DDBJ whole genome shotgun (WGS) entry which is preliminary data.</text>
</comment>
<comment type="similarity">
    <text evidence="1">Belongs to the UPF0597 family.</text>
</comment>
<reference evidence="3 4" key="1">
    <citation type="submission" date="2013-04" db="EMBL/GenBank/DDBJ databases">
        <title>The Genome Sequence of Treponema maltophilum ATCC 51939.</title>
        <authorList>
            <consortium name="The Broad Institute Genomics Platform"/>
            <person name="Earl A."/>
            <person name="Ward D."/>
            <person name="Feldgarden M."/>
            <person name="Gevers D."/>
            <person name="Leonetti C."/>
            <person name="Blanton J.M."/>
            <person name="Dewhirst F.E."/>
            <person name="Izard J."/>
            <person name="Walker B."/>
            <person name="Young S."/>
            <person name="Zeng Q."/>
            <person name="Gargeya S."/>
            <person name="Fitzgerald M."/>
            <person name="Haas B."/>
            <person name="Abouelleil A."/>
            <person name="Allen A.W."/>
            <person name="Alvarado L."/>
            <person name="Arachchi H.M."/>
            <person name="Berlin A.M."/>
            <person name="Chapman S.B."/>
            <person name="Gainer-Dewar J."/>
            <person name="Goldberg J."/>
            <person name="Griggs A."/>
            <person name="Gujja S."/>
            <person name="Hansen M."/>
            <person name="Howarth C."/>
            <person name="Imamovic A."/>
            <person name="Ireland A."/>
            <person name="Larimer J."/>
            <person name="McCowan C."/>
            <person name="Murphy C."/>
            <person name="Pearson M."/>
            <person name="Poon T.W."/>
            <person name="Priest M."/>
            <person name="Roberts A."/>
            <person name="Saif S."/>
            <person name="Shea T."/>
            <person name="Sisk P."/>
            <person name="Sykes S."/>
            <person name="Wortman J."/>
            <person name="Nusbaum C."/>
            <person name="Birren B."/>
        </authorList>
    </citation>
    <scope>NUCLEOTIDE SEQUENCE [LARGE SCALE GENOMIC DNA]</scope>
    <source>
        <strain evidence="3 4">ATCC 51939</strain>
    </source>
</reference>
<protein>
    <recommendedName>
        <fullName evidence="1">UPF0597 protein HMPREF9194_01820</fullName>
    </recommendedName>
</protein>
<dbReference type="PATRIC" id="fig|1125699.3.peg.1837"/>
<dbReference type="InterPro" id="IPR021144">
    <property type="entry name" value="UPF0597"/>
</dbReference>
<dbReference type="EMBL" id="ATFF01000006">
    <property type="protein sequence ID" value="EPF31474.1"/>
    <property type="molecule type" value="Genomic_DNA"/>
</dbReference>
<dbReference type="Proteomes" id="UP000014541">
    <property type="component" value="Unassembled WGS sequence"/>
</dbReference>
<dbReference type="HOGENOM" id="CLU_051840_0_0_12"/>
<dbReference type="AlphaFoldDB" id="S3L3U3"/>
<evidence type="ECO:0000313" key="3">
    <source>
        <dbReference type="EMBL" id="EPF31474.1"/>
    </source>
</evidence>
<gene>
    <name evidence="3" type="ORF">HMPREF9194_01820</name>
</gene>
<dbReference type="GO" id="GO:0080146">
    <property type="term" value="F:L-cysteine desulfhydrase activity"/>
    <property type="evidence" value="ECO:0007669"/>
    <property type="project" value="TreeGrafter"/>
</dbReference>
<dbReference type="HAMAP" id="MF_01845">
    <property type="entry name" value="UPF0597"/>
    <property type="match status" value="1"/>
</dbReference>
<proteinExistence type="inferred from homology"/>
<dbReference type="GO" id="GO:0019450">
    <property type="term" value="P:L-cysteine catabolic process to pyruvate"/>
    <property type="evidence" value="ECO:0007669"/>
    <property type="project" value="TreeGrafter"/>
</dbReference>
<organism evidence="3 4">
    <name type="scientific">Treponema maltophilum ATCC 51939</name>
    <dbReference type="NCBI Taxonomy" id="1125699"/>
    <lineage>
        <taxon>Bacteria</taxon>
        <taxon>Pseudomonadati</taxon>
        <taxon>Spirochaetota</taxon>
        <taxon>Spirochaetia</taxon>
        <taxon>Spirochaetales</taxon>
        <taxon>Treponemataceae</taxon>
        <taxon>Treponema</taxon>
    </lineage>
</organism>
<dbReference type="PANTHER" id="PTHR30501">
    <property type="entry name" value="UPF0597 PROTEIN YHAM"/>
    <property type="match status" value="1"/>
</dbReference>
<accession>S3L3U3</accession>
<evidence type="ECO:0000259" key="2">
    <source>
        <dbReference type="Pfam" id="PF03313"/>
    </source>
</evidence>
<dbReference type="PIRSF" id="PIRSF006054">
    <property type="entry name" value="UCP006054"/>
    <property type="match status" value="1"/>
</dbReference>